<evidence type="ECO:0000313" key="2">
    <source>
        <dbReference type="EMBL" id="KKZ11839.1"/>
    </source>
</evidence>
<feature type="compositionally biased region" description="Polar residues" evidence="1">
    <location>
        <begin position="81"/>
        <end position="90"/>
    </location>
</feature>
<organism evidence="2 3">
    <name type="scientific">Candidatus Synechococcus spongiarum SP3</name>
    <dbReference type="NCBI Taxonomy" id="1604020"/>
    <lineage>
        <taxon>Bacteria</taxon>
        <taxon>Bacillati</taxon>
        <taxon>Cyanobacteriota</taxon>
        <taxon>Cyanophyceae</taxon>
        <taxon>Synechococcales</taxon>
        <taxon>Synechococcaceae</taxon>
        <taxon>Synechococcus</taxon>
    </lineage>
</organism>
<evidence type="ECO:0000313" key="3">
    <source>
        <dbReference type="Proteomes" id="UP000035067"/>
    </source>
</evidence>
<evidence type="ECO:0000256" key="1">
    <source>
        <dbReference type="SAM" id="MobiDB-lite"/>
    </source>
</evidence>
<protein>
    <submittedName>
        <fullName evidence="2">Uncharacterized protein</fullName>
    </submittedName>
</protein>
<proteinExistence type="predicted"/>
<comment type="caution">
    <text evidence="2">The sequence shown here is derived from an EMBL/GenBank/DDBJ whole genome shotgun (WGS) entry which is preliminary data.</text>
</comment>
<dbReference type="Proteomes" id="UP000035067">
    <property type="component" value="Unassembled WGS sequence"/>
</dbReference>
<sequence length="172" mass="18010">MPLGPLVAGLSLSLGFHVTFRLWDQTRTYEPLDISPPFAAEPAPGTSLDTLIRRYGPQLPPLLSPKPDRPVPPPPVLTPDVTANGTAGSTPPQPRDANRAPPAAPAVPPATHGRQEDRPAQNQTTVAAPQMPRPALPTSMEPGTTDLTVPSPPPSLGVPQLPPPQATQLLSP</sequence>
<name>A0A0G2IW26_9SYNE</name>
<gene>
    <name evidence="2" type="ORF">TE42_06770</name>
</gene>
<dbReference type="EMBL" id="JXQG01000038">
    <property type="protein sequence ID" value="KKZ11839.1"/>
    <property type="molecule type" value="Genomic_DNA"/>
</dbReference>
<dbReference type="AlphaFoldDB" id="A0A0G2IW26"/>
<feature type="compositionally biased region" description="Pro residues" evidence="1">
    <location>
        <begin position="150"/>
        <end position="165"/>
    </location>
</feature>
<feature type="region of interest" description="Disordered" evidence="1">
    <location>
        <begin position="56"/>
        <end position="172"/>
    </location>
</feature>
<dbReference type="PATRIC" id="fig|1604020.3.peg.1138"/>
<accession>A0A0G2IW26</accession>
<reference evidence="2 3" key="1">
    <citation type="submission" date="2015-01" db="EMBL/GenBank/DDBJ databases">
        <title>Lifestyle Evolution in Cyanobacterial Symbionts of Sponges.</title>
        <authorList>
            <person name="Burgsdorf I."/>
            <person name="Slaby B.M."/>
            <person name="Handley K.M."/>
            <person name="Haber M."/>
            <person name="Blom J."/>
            <person name="Marshall C.W."/>
            <person name="Gilbert J.A."/>
            <person name="Hentschel U."/>
            <person name="Steindler L."/>
        </authorList>
    </citation>
    <scope>NUCLEOTIDE SEQUENCE [LARGE SCALE GENOMIC DNA]</scope>
    <source>
        <strain evidence="2">SP3</strain>
    </source>
</reference>
<feature type="compositionally biased region" description="Pro residues" evidence="1">
    <location>
        <begin position="58"/>
        <end position="77"/>
    </location>
</feature>